<dbReference type="Proteomes" id="UP000232323">
    <property type="component" value="Unassembled WGS sequence"/>
</dbReference>
<proteinExistence type="inferred from homology"/>
<dbReference type="OrthoDB" id="92161at2759"/>
<dbReference type="GO" id="GO:0005829">
    <property type="term" value="C:cytosol"/>
    <property type="evidence" value="ECO:0007669"/>
    <property type="project" value="TreeGrafter"/>
</dbReference>
<dbReference type="InterPro" id="IPR017926">
    <property type="entry name" value="GATASE"/>
</dbReference>
<dbReference type="Pfam" id="PF10046">
    <property type="entry name" value="BLOC1_2"/>
    <property type="match status" value="1"/>
</dbReference>
<feature type="compositionally biased region" description="Low complexity" evidence="3">
    <location>
        <begin position="370"/>
        <end position="386"/>
    </location>
</feature>
<evidence type="ECO:0000313" key="5">
    <source>
        <dbReference type="EMBL" id="GAX81858.1"/>
    </source>
</evidence>
<name>A0A250XFJ5_9CHLO</name>
<evidence type="ECO:0000256" key="3">
    <source>
        <dbReference type="SAM" id="MobiDB-lite"/>
    </source>
</evidence>
<evidence type="ECO:0000313" key="6">
    <source>
        <dbReference type="Proteomes" id="UP000232323"/>
    </source>
</evidence>
<protein>
    <recommendedName>
        <fullName evidence="4">Glutamine amidotransferase domain-containing protein</fullName>
    </recommendedName>
</protein>
<dbReference type="InterPro" id="IPR029062">
    <property type="entry name" value="Class_I_gatase-like"/>
</dbReference>
<dbReference type="CDD" id="cd01741">
    <property type="entry name" value="GATase1_1"/>
    <property type="match status" value="1"/>
</dbReference>
<dbReference type="EMBL" id="BEGY01000071">
    <property type="protein sequence ID" value="GAX81858.1"/>
    <property type="molecule type" value="Genomic_DNA"/>
</dbReference>
<feature type="region of interest" description="Disordered" evidence="3">
    <location>
        <begin position="211"/>
        <end position="249"/>
    </location>
</feature>
<dbReference type="SUPFAM" id="SSF52317">
    <property type="entry name" value="Class I glutamine amidotransferase-like"/>
    <property type="match status" value="1"/>
</dbReference>
<evidence type="ECO:0000256" key="1">
    <source>
        <dbReference type="ARBA" id="ARBA00008468"/>
    </source>
</evidence>
<dbReference type="PANTHER" id="PTHR42695">
    <property type="entry name" value="GLUTAMINE AMIDOTRANSFERASE YLR126C-RELATED"/>
    <property type="match status" value="1"/>
</dbReference>
<gene>
    <name evidence="5" type="ORF">CEUSTIGMA_g9286.t1</name>
</gene>
<dbReference type="PANTHER" id="PTHR42695:SF5">
    <property type="entry name" value="GLUTAMINE AMIDOTRANSFERASE YLR126C-RELATED"/>
    <property type="match status" value="1"/>
</dbReference>
<feature type="region of interest" description="Disordered" evidence="3">
    <location>
        <begin position="354"/>
        <end position="392"/>
    </location>
</feature>
<reference evidence="5 6" key="1">
    <citation type="submission" date="2017-08" db="EMBL/GenBank/DDBJ databases">
        <title>Acidophilic green algal genome provides insights into adaptation to an acidic environment.</title>
        <authorList>
            <person name="Hirooka S."/>
            <person name="Hirose Y."/>
            <person name="Kanesaki Y."/>
            <person name="Higuchi S."/>
            <person name="Fujiwara T."/>
            <person name="Onuma R."/>
            <person name="Era A."/>
            <person name="Ohbayashi R."/>
            <person name="Uzuka A."/>
            <person name="Nozaki H."/>
            <person name="Yoshikawa H."/>
            <person name="Miyagishima S.Y."/>
        </authorList>
    </citation>
    <scope>NUCLEOTIDE SEQUENCE [LARGE SCALE GENOMIC DNA]</scope>
    <source>
        <strain evidence="5 6">NIES-2499</strain>
    </source>
</reference>
<dbReference type="AlphaFoldDB" id="A0A250XFJ5"/>
<comment type="similarity">
    <text evidence="1">Belongs to the BLOC1S2 family.</text>
</comment>
<comment type="similarity">
    <text evidence="2">Belongs to the peptidase C26 family.</text>
</comment>
<evidence type="ECO:0000259" key="4">
    <source>
        <dbReference type="Pfam" id="PF00117"/>
    </source>
</evidence>
<dbReference type="Gene3D" id="3.40.50.880">
    <property type="match status" value="1"/>
</dbReference>
<evidence type="ECO:0000256" key="2">
    <source>
        <dbReference type="ARBA" id="ARBA00011083"/>
    </source>
</evidence>
<organism evidence="5 6">
    <name type="scientific">Chlamydomonas eustigma</name>
    <dbReference type="NCBI Taxonomy" id="1157962"/>
    <lineage>
        <taxon>Eukaryota</taxon>
        <taxon>Viridiplantae</taxon>
        <taxon>Chlorophyta</taxon>
        <taxon>core chlorophytes</taxon>
        <taxon>Chlorophyceae</taxon>
        <taxon>CS clade</taxon>
        <taxon>Chlamydomonadales</taxon>
        <taxon>Chlamydomonadaceae</taxon>
        <taxon>Chlamydomonas</taxon>
    </lineage>
</organism>
<dbReference type="InterPro" id="IPR044992">
    <property type="entry name" value="ChyE-like"/>
</dbReference>
<sequence>MACPAFACNDTTITQASPSSSATFKSIEDDEYNAMSKCTTSLGQFQSINRDLRIALCDAEDAEKWRGYGLSTYNVAFGRAGDIVTYFHLAKNEYPSLQDVSEGKFDVIYITGSHYSAYEDLPWINNMLDLIPKYVATGCVRLVGICFGHQLLARCLGGHVDKNPSGRFVLKVEDVIFDEAALKEQGLMEFFSGRAVMDHNDKQEQGVATNVSTAQQQQQLQYSTDSGVNQQQSTSMPHITHQNDHDDHLTSSTTTVQLLQSHGDQVLRLPEGAVRLASSATADVEMWTLPRRCLACQFHPEVDGSELFLEKIHPFLTANGRLSPEEAAASETSLRDITPRPRGIRLMMRAFMEGGTTMTSSRREEDTLSSDDTASASANSHSAGATPSSSAVFNTKPQVLEVGGTKEMVEELHELVTHMRASFSASLQSGSKEWELLKNLNDVASAKCGDMADMAVALANFSDTVREKQTEAQTALDGISDLEAHVDILSKAVDKLDVQSQKLAADAGLSDGSSLTAGWGSSLLQNILGGSNSSTTNSK</sequence>
<accession>A0A250XFJ5</accession>
<dbReference type="InterPro" id="IPR019269">
    <property type="entry name" value="BLOC1_su2"/>
</dbReference>
<comment type="caution">
    <text evidence="5">The sequence shown here is derived from an EMBL/GenBank/DDBJ whole genome shotgun (WGS) entry which is preliminary data.</text>
</comment>
<feature type="domain" description="Glutamine amidotransferase" evidence="4">
    <location>
        <begin position="89"/>
        <end position="306"/>
    </location>
</feature>
<keyword evidence="6" id="KW-1185">Reference proteome</keyword>
<dbReference type="STRING" id="1157962.A0A250XFJ5"/>
<feature type="compositionally biased region" description="Polar residues" evidence="3">
    <location>
        <begin position="222"/>
        <end position="237"/>
    </location>
</feature>
<dbReference type="Pfam" id="PF00117">
    <property type="entry name" value="GATase"/>
    <property type="match status" value="1"/>
</dbReference>